<dbReference type="Gene3D" id="3.40.50.2300">
    <property type="match status" value="2"/>
</dbReference>
<name>A0ABS7WIK7_9SPHN</name>
<dbReference type="InterPro" id="IPR028082">
    <property type="entry name" value="Peripla_BP_I"/>
</dbReference>
<feature type="domain" description="Leucine-binding protein" evidence="6">
    <location>
        <begin position="71"/>
        <end position="374"/>
    </location>
</feature>
<dbReference type="EMBL" id="JAGSGB010000001">
    <property type="protein sequence ID" value="MBZ6377522.1"/>
    <property type="molecule type" value="Genomic_DNA"/>
</dbReference>
<dbReference type="InterPro" id="IPR051010">
    <property type="entry name" value="BCAA_transport"/>
</dbReference>
<protein>
    <submittedName>
        <fullName evidence="7">Penicillin-binding protein activator</fullName>
    </submittedName>
</protein>
<accession>A0ABS7WIK7</accession>
<evidence type="ECO:0000259" key="6">
    <source>
        <dbReference type="Pfam" id="PF13458"/>
    </source>
</evidence>
<keyword evidence="3" id="KW-0813">Transport</keyword>
<dbReference type="SUPFAM" id="SSF53822">
    <property type="entry name" value="Periplasmic binding protein-like I"/>
    <property type="match status" value="1"/>
</dbReference>
<feature type="region of interest" description="Disordered" evidence="4">
    <location>
        <begin position="34"/>
        <end position="69"/>
    </location>
</feature>
<proteinExistence type="inferred from homology"/>
<evidence type="ECO:0000256" key="5">
    <source>
        <dbReference type="SAM" id="SignalP"/>
    </source>
</evidence>
<feature type="signal peptide" evidence="5">
    <location>
        <begin position="1"/>
        <end position="35"/>
    </location>
</feature>
<evidence type="ECO:0000313" key="7">
    <source>
        <dbReference type="EMBL" id="MBZ6377522.1"/>
    </source>
</evidence>
<dbReference type="Proteomes" id="UP000824621">
    <property type="component" value="Unassembled WGS sequence"/>
</dbReference>
<keyword evidence="3" id="KW-0029">Amino-acid transport</keyword>
<dbReference type="Pfam" id="PF13458">
    <property type="entry name" value="Peripla_BP_6"/>
    <property type="match status" value="1"/>
</dbReference>
<dbReference type="PROSITE" id="PS51257">
    <property type="entry name" value="PROKAR_LIPOPROTEIN"/>
    <property type="match status" value="1"/>
</dbReference>
<organism evidence="7 8">
    <name type="scientific">Pacificimonas aurantium</name>
    <dbReference type="NCBI Taxonomy" id="1250540"/>
    <lineage>
        <taxon>Bacteria</taxon>
        <taxon>Pseudomonadati</taxon>
        <taxon>Pseudomonadota</taxon>
        <taxon>Alphaproteobacteria</taxon>
        <taxon>Sphingomonadales</taxon>
        <taxon>Sphingosinicellaceae</taxon>
        <taxon>Pacificimonas</taxon>
    </lineage>
</organism>
<dbReference type="RefSeq" id="WP_088711575.1">
    <property type="nucleotide sequence ID" value="NZ_JAGSGB010000001.1"/>
</dbReference>
<evidence type="ECO:0000256" key="1">
    <source>
        <dbReference type="ARBA" id="ARBA00010062"/>
    </source>
</evidence>
<comment type="caution">
    <text evidence="7">The sequence shown here is derived from an EMBL/GenBank/DDBJ whole genome shotgun (WGS) entry which is preliminary data.</text>
</comment>
<evidence type="ECO:0000256" key="4">
    <source>
        <dbReference type="SAM" id="MobiDB-lite"/>
    </source>
</evidence>
<dbReference type="CDD" id="cd06339">
    <property type="entry name" value="PBP1_YraM_LppC_lipoprotein-like"/>
    <property type="match status" value="1"/>
</dbReference>
<sequence length="468" mass="49322">MMKRRTSMKGAVATGRPLLCAALAMLTLSACQSFGPSDDDAQPAPPPPPVEETEAAPPPPPPEPEEAPAHQVALLLPLSGQNERVGRSLASAAAMALADTGSEEIELRTYDTEGSGGAAGAARRAVADGAKLFLGPLLAEHVREVRGVASSESIPIISFSNDAGVAGNGVYLLGFQPDQSISRVVRFARSQGVRDFAALVPQGIYGRRASQAFLDAVRSAGGRVTAIETFERRRSALAGAARRLTDYDARSARAAEGGVVRRDGTVANVEDRLPPVAFDALLIADGGEIAAEFLTSLDRFDAGPGDVRYLGTELWNADPRVARIEGLRGSWFASVSDSRFARLAQRFEQRFGGRPSRLASLAYDAVLLTVGLADEWPEGGDFPDSALTDPDGFVGIDGIFRFGSNGIAQRGMEVQEIGPNGARVVAPAPKSFEQRISSREAAPRLEEEEVAVVTIDPALPVLMAAPAL</sequence>
<evidence type="ECO:0000313" key="8">
    <source>
        <dbReference type="Proteomes" id="UP000824621"/>
    </source>
</evidence>
<dbReference type="PANTHER" id="PTHR30483">
    <property type="entry name" value="LEUCINE-SPECIFIC-BINDING PROTEIN"/>
    <property type="match status" value="1"/>
</dbReference>
<dbReference type="InterPro" id="IPR028081">
    <property type="entry name" value="Leu-bd"/>
</dbReference>
<dbReference type="PANTHER" id="PTHR30483:SF6">
    <property type="entry name" value="PERIPLASMIC BINDING PROTEIN OF ABC TRANSPORTER FOR NATURAL AMINO ACIDS"/>
    <property type="match status" value="1"/>
</dbReference>
<reference evidence="7 8" key="1">
    <citation type="submission" date="2021-04" db="EMBL/GenBank/DDBJ databases">
        <authorList>
            <person name="Pira H."/>
            <person name="Risdian C."/>
            <person name="Wink J."/>
        </authorList>
    </citation>
    <scope>NUCLEOTIDE SEQUENCE [LARGE SCALE GENOMIC DNA]</scope>
    <source>
        <strain evidence="7 8">DSM 107782</strain>
    </source>
</reference>
<feature type="chain" id="PRO_5046701218" evidence="5">
    <location>
        <begin position="36"/>
        <end position="468"/>
    </location>
</feature>
<keyword evidence="2 5" id="KW-0732">Signal</keyword>
<gene>
    <name evidence="7" type="ORF">KCN53_02605</name>
</gene>
<keyword evidence="8" id="KW-1185">Reference proteome</keyword>
<comment type="similarity">
    <text evidence="1">Belongs to the leucine-binding protein family.</text>
</comment>
<evidence type="ECO:0000256" key="3">
    <source>
        <dbReference type="ARBA" id="ARBA00022970"/>
    </source>
</evidence>
<feature type="compositionally biased region" description="Pro residues" evidence="4">
    <location>
        <begin position="43"/>
        <end position="62"/>
    </location>
</feature>
<evidence type="ECO:0000256" key="2">
    <source>
        <dbReference type="ARBA" id="ARBA00022729"/>
    </source>
</evidence>